<dbReference type="Pfam" id="PF03948">
    <property type="entry name" value="Ribosomal_L9_C"/>
    <property type="match status" value="1"/>
</dbReference>
<proteinExistence type="predicted"/>
<comment type="caution">
    <text evidence="3">The sequence shown here is derived from an EMBL/GenBank/DDBJ whole genome shotgun (WGS) entry which is preliminary data.</text>
</comment>
<sequence>MVVSAGESGKLFGSVTSSMVQEGLAKQGLEVERKKIEVASHAIKMVGTYSVRIRLYEDESAEVKLVVESESTVKARQAAEAKAAAEAAKVAAKAEAEAAKAAAAEAVATEEVTE</sequence>
<reference evidence="3" key="1">
    <citation type="submission" date="2019-08" db="EMBL/GenBank/DDBJ databases">
        <authorList>
            <person name="Kucharzyk K."/>
            <person name="Murdoch R.W."/>
            <person name="Higgins S."/>
            <person name="Loffler F."/>
        </authorList>
    </citation>
    <scope>NUCLEOTIDE SEQUENCE</scope>
</reference>
<dbReference type="AlphaFoldDB" id="A0A645I6M2"/>
<keyword evidence="3" id="KW-0689">Ribosomal protein</keyword>
<dbReference type="GO" id="GO:0005840">
    <property type="term" value="C:ribosome"/>
    <property type="evidence" value="ECO:0007669"/>
    <property type="project" value="UniProtKB-KW"/>
</dbReference>
<organism evidence="3">
    <name type="scientific">bioreactor metagenome</name>
    <dbReference type="NCBI Taxonomy" id="1076179"/>
    <lineage>
        <taxon>unclassified sequences</taxon>
        <taxon>metagenomes</taxon>
        <taxon>ecological metagenomes</taxon>
    </lineage>
</organism>
<dbReference type="InterPro" id="IPR020069">
    <property type="entry name" value="Ribosomal_bL9_C"/>
</dbReference>
<dbReference type="SUPFAM" id="SSF55653">
    <property type="entry name" value="Ribosomal protein L9 C-domain"/>
    <property type="match status" value="1"/>
</dbReference>
<keyword evidence="1" id="KW-0175">Coiled coil</keyword>
<gene>
    <name evidence="3" type="primary">rplI_51</name>
    <name evidence="3" type="ORF">SDC9_190662</name>
</gene>
<accession>A0A645I6M2</accession>
<dbReference type="Gene3D" id="3.10.430.100">
    <property type="entry name" value="Ribosomal protein L9, C-terminal domain"/>
    <property type="match status" value="1"/>
</dbReference>
<feature type="coiled-coil region" evidence="1">
    <location>
        <begin position="75"/>
        <end position="102"/>
    </location>
</feature>
<dbReference type="InterPro" id="IPR036791">
    <property type="entry name" value="Ribosomal_bL9_C_sf"/>
</dbReference>
<evidence type="ECO:0000256" key="1">
    <source>
        <dbReference type="SAM" id="Coils"/>
    </source>
</evidence>
<protein>
    <submittedName>
        <fullName evidence="3">50S ribosomal protein L9</fullName>
    </submittedName>
</protein>
<feature type="domain" description="Large ribosomal subunit protein bL9 C-terminal" evidence="2">
    <location>
        <begin position="3"/>
        <end position="68"/>
    </location>
</feature>
<evidence type="ECO:0000313" key="3">
    <source>
        <dbReference type="EMBL" id="MPN43103.1"/>
    </source>
</evidence>
<keyword evidence="3" id="KW-0687">Ribonucleoprotein</keyword>
<name>A0A645I6M2_9ZZZZ</name>
<evidence type="ECO:0000259" key="2">
    <source>
        <dbReference type="Pfam" id="PF03948"/>
    </source>
</evidence>
<dbReference type="EMBL" id="VSSQ01101292">
    <property type="protein sequence ID" value="MPN43103.1"/>
    <property type="molecule type" value="Genomic_DNA"/>
</dbReference>